<evidence type="ECO:0000313" key="5">
    <source>
        <dbReference type="Proteomes" id="UP000603200"/>
    </source>
</evidence>
<name>A0ABQ4A3A5_9ACTN</name>
<reference evidence="4 5" key="1">
    <citation type="submission" date="2021-01" db="EMBL/GenBank/DDBJ databases">
        <title>Whole genome shotgun sequence of Actinoplanes humidus NBRC 14915.</title>
        <authorList>
            <person name="Komaki H."/>
            <person name="Tamura T."/>
        </authorList>
    </citation>
    <scope>NUCLEOTIDE SEQUENCE [LARGE SCALE GENOMIC DNA]</scope>
    <source>
        <strain evidence="4 5">NBRC 14915</strain>
    </source>
</reference>
<proteinExistence type="predicted"/>
<organism evidence="4 5">
    <name type="scientific">Winogradskya humida</name>
    <dbReference type="NCBI Taxonomy" id="113566"/>
    <lineage>
        <taxon>Bacteria</taxon>
        <taxon>Bacillati</taxon>
        <taxon>Actinomycetota</taxon>
        <taxon>Actinomycetes</taxon>
        <taxon>Micromonosporales</taxon>
        <taxon>Micromonosporaceae</taxon>
        <taxon>Winogradskya</taxon>
    </lineage>
</organism>
<feature type="transmembrane region" description="Helical" evidence="2">
    <location>
        <begin position="480"/>
        <end position="499"/>
    </location>
</feature>
<dbReference type="Proteomes" id="UP000603200">
    <property type="component" value="Unassembled WGS sequence"/>
</dbReference>
<sequence>MSSNPRPATIDDPAAEVLASLLSEIKGESTPGTRTRLLGSDEDERLAAMHRLLADLLDQISDFEYNRKIGSFLQGCERAAAEILEPEDAGTTPIVAYLSFLRLNIKLLERRFESPDREQQDQADEYCKRLFEQTPVWKAVKALYRPGGRLSSSYSPSPIEREKWEELDFESCRYYRAGTTSFILRINPREAVDESGLKPDLVIKCVLFPWSRLAAVARATDDYAGMYGGARTPSVVVHPQASTDQWVVMPFQPGETLAEHLRAFEAKHPSPGERVDKTRQIGIALIDALHQLACGEPVDPGHRERQHLDLSPGNIIVSVGRTVQMHFIDLGVNHLYSRQIGIAEHDDAVYIAPEIKNHGESAVADVYSVGVILIQILVGHPPRDGRVPDQVYEISPLLGRTLDDLIDENPRNRLLLLPAKPFRFDALGAELEYSFDLAAVESEASRNGWERMRARLLPTSREFSTQWKQRKVAKAEKRELDAYLLTFSFVMTLCWWWIFAKTALFKIDDVVTGEWDGLPKGDELAATIIAFSQALTGAKFYSMILARLNARQIPGMLARVTEIAIRLMSIVTLPTVLLSVYWKNSLWAWGCAFGAVAVSATNLLLLILSARVFDAGAAAKLSTVPPEGRRIARGFEQWWWSMLMYAVVIIVIATGLQTGWMHDRYAYVFGLVLISVGIQYVSKFVGAGYGVRAGLARALSVGERTAIIQARDGIKIQNWPPRLRPASADDPPAEKARPAPKPRASTEGAG</sequence>
<feature type="transmembrane region" description="Helical" evidence="2">
    <location>
        <begin position="665"/>
        <end position="682"/>
    </location>
</feature>
<dbReference type="InterPro" id="IPR000719">
    <property type="entry name" value="Prot_kinase_dom"/>
</dbReference>
<accession>A0ABQ4A3A5</accession>
<feature type="transmembrane region" description="Helical" evidence="2">
    <location>
        <begin position="563"/>
        <end position="581"/>
    </location>
</feature>
<keyword evidence="2" id="KW-1133">Transmembrane helix</keyword>
<feature type="transmembrane region" description="Helical" evidence="2">
    <location>
        <begin position="587"/>
        <end position="608"/>
    </location>
</feature>
<comment type="caution">
    <text evidence="4">The sequence shown here is derived from an EMBL/GenBank/DDBJ whole genome shotgun (WGS) entry which is preliminary data.</text>
</comment>
<keyword evidence="2" id="KW-0812">Transmembrane</keyword>
<feature type="transmembrane region" description="Helical" evidence="2">
    <location>
        <begin position="638"/>
        <end position="659"/>
    </location>
</feature>
<evidence type="ECO:0000259" key="3">
    <source>
        <dbReference type="PROSITE" id="PS50011"/>
    </source>
</evidence>
<feature type="domain" description="Protein kinase" evidence="3">
    <location>
        <begin position="63"/>
        <end position="423"/>
    </location>
</feature>
<dbReference type="InterPro" id="IPR011009">
    <property type="entry name" value="Kinase-like_dom_sf"/>
</dbReference>
<dbReference type="SUPFAM" id="SSF56112">
    <property type="entry name" value="Protein kinase-like (PK-like)"/>
    <property type="match status" value="1"/>
</dbReference>
<keyword evidence="5" id="KW-1185">Reference proteome</keyword>
<evidence type="ECO:0000256" key="2">
    <source>
        <dbReference type="SAM" id="Phobius"/>
    </source>
</evidence>
<feature type="transmembrane region" description="Helical" evidence="2">
    <location>
        <begin position="524"/>
        <end position="542"/>
    </location>
</feature>
<gene>
    <name evidence="4" type="ORF">Ahu01nite_079340</name>
</gene>
<keyword evidence="2" id="KW-0472">Membrane</keyword>
<dbReference type="RefSeq" id="WP_203841827.1">
    <property type="nucleotide sequence ID" value="NZ_BOMN01000113.1"/>
</dbReference>
<dbReference type="Pfam" id="PF00069">
    <property type="entry name" value="Pkinase"/>
    <property type="match status" value="1"/>
</dbReference>
<dbReference type="Gene3D" id="1.10.510.10">
    <property type="entry name" value="Transferase(Phosphotransferase) domain 1"/>
    <property type="match status" value="1"/>
</dbReference>
<evidence type="ECO:0000256" key="1">
    <source>
        <dbReference type="SAM" id="MobiDB-lite"/>
    </source>
</evidence>
<evidence type="ECO:0000313" key="4">
    <source>
        <dbReference type="EMBL" id="GIE24832.1"/>
    </source>
</evidence>
<protein>
    <recommendedName>
        <fullName evidence="3">Protein kinase domain-containing protein</fullName>
    </recommendedName>
</protein>
<feature type="region of interest" description="Disordered" evidence="1">
    <location>
        <begin position="719"/>
        <end position="750"/>
    </location>
</feature>
<dbReference type="EMBL" id="BOMN01000113">
    <property type="protein sequence ID" value="GIE24832.1"/>
    <property type="molecule type" value="Genomic_DNA"/>
</dbReference>
<dbReference type="PROSITE" id="PS50011">
    <property type="entry name" value="PROTEIN_KINASE_DOM"/>
    <property type="match status" value="1"/>
</dbReference>